<dbReference type="GO" id="GO:0006382">
    <property type="term" value="P:adenosine to inosine editing"/>
    <property type="evidence" value="ECO:0007669"/>
    <property type="project" value="TreeGrafter"/>
</dbReference>
<evidence type="ECO:0000313" key="3">
    <source>
        <dbReference type="Proteomes" id="UP000261520"/>
    </source>
</evidence>
<dbReference type="GO" id="GO:0006396">
    <property type="term" value="P:RNA processing"/>
    <property type="evidence" value="ECO:0007669"/>
    <property type="project" value="InterPro"/>
</dbReference>
<dbReference type="Proteomes" id="UP000261520">
    <property type="component" value="Unplaced"/>
</dbReference>
<dbReference type="GO" id="GO:0005737">
    <property type="term" value="C:cytoplasm"/>
    <property type="evidence" value="ECO:0007669"/>
    <property type="project" value="TreeGrafter"/>
</dbReference>
<dbReference type="PANTHER" id="PTHR10910:SF17">
    <property type="entry name" value="DOUBLE-STRANDED RNA-SPECIFIC EDITASE B2"/>
    <property type="match status" value="1"/>
</dbReference>
<dbReference type="GO" id="GO:0005730">
    <property type="term" value="C:nucleolus"/>
    <property type="evidence" value="ECO:0007669"/>
    <property type="project" value="TreeGrafter"/>
</dbReference>
<dbReference type="InterPro" id="IPR002466">
    <property type="entry name" value="A_deamin"/>
</dbReference>
<evidence type="ECO:0000259" key="1">
    <source>
        <dbReference type="PROSITE" id="PS50141"/>
    </source>
</evidence>
<sequence length="171" mass="19182">MSCTDKMAKWCVVGLQGALLSHLVEPIYLHSVTIATQNHPGHMHRVMWQRLAPVKSLRTGGQGAHMSMSWTYGQGSEVISVRNGLQAQSEASSQLCPRAMFLRWISGEDAASKTGTEQKQAAVWYQRALRHYRRALQEAGLASWDRTPQTCGTASYMKQCLSRHDRPVNER</sequence>
<proteinExistence type="predicted"/>
<dbReference type="AlphaFoldDB" id="A0A3B3ZAJ9"/>
<dbReference type="GO" id="GO:0008251">
    <property type="term" value="F:tRNA-specific adenosine deaminase activity"/>
    <property type="evidence" value="ECO:0007669"/>
    <property type="project" value="TreeGrafter"/>
</dbReference>
<dbReference type="STRING" id="409849.ENSPMGP00000001625"/>
<dbReference type="Pfam" id="PF02137">
    <property type="entry name" value="A_deamin"/>
    <property type="match status" value="1"/>
</dbReference>
<reference evidence="2" key="2">
    <citation type="submission" date="2025-09" db="UniProtKB">
        <authorList>
            <consortium name="Ensembl"/>
        </authorList>
    </citation>
    <scope>IDENTIFICATION</scope>
</reference>
<name>A0A3B3ZAJ9_9GOBI</name>
<reference evidence="2" key="1">
    <citation type="submission" date="2025-08" db="UniProtKB">
        <authorList>
            <consortium name="Ensembl"/>
        </authorList>
    </citation>
    <scope>IDENTIFICATION</scope>
</reference>
<dbReference type="PANTHER" id="PTHR10910">
    <property type="entry name" value="EUKARYOTE SPECIFIC DSRNA BINDING PROTEIN"/>
    <property type="match status" value="1"/>
</dbReference>
<organism evidence="2 3">
    <name type="scientific">Periophthalmus magnuspinnatus</name>
    <dbReference type="NCBI Taxonomy" id="409849"/>
    <lineage>
        <taxon>Eukaryota</taxon>
        <taxon>Metazoa</taxon>
        <taxon>Chordata</taxon>
        <taxon>Craniata</taxon>
        <taxon>Vertebrata</taxon>
        <taxon>Euteleostomi</taxon>
        <taxon>Actinopterygii</taxon>
        <taxon>Neopterygii</taxon>
        <taxon>Teleostei</taxon>
        <taxon>Neoteleostei</taxon>
        <taxon>Acanthomorphata</taxon>
        <taxon>Gobiaria</taxon>
        <taxon>Gobiiformes</taxon>
        <taxon>Gobioidei</taxon>
        <taxon>Gobiidae</taxon>
        <taxon>Oxudercinae</taxon>
        <taxon>Periophthalmus</taxon>
    </lineage>
</organism>
<dbReference type="PROSITE" id="PS50141">
    <property type="entry name" value="A_DEAMIN_EDITASE"/>
    <property type="match status" value="1"/>
</dbReference>
<feature type="domain" description="A to I editase" evidence="1">
    <location>
        <begin position="1"/>
        <end position="149"/>
    </location>
</feature>
<dbReference type="GO" id="GO:0003725">
    <property type="term" value="F:double-stranded RNA binding"/>
    <property type="evidence" value="ECO:0007669"/>
    <property type="project" value="TreeGrafter"/>
</dbReference>
<keyword evidence="3" id="KW-1185">Reference proteome</keyword>
<dbReference type="GO" id="GO:0003726">
    <property type="term" value="F:double-stranded RNA adenosine deaminase activity"/>
    <property type="evidence" value="ECO:0007669"/>
    <property type="project" value="TreeGrafter"/>
</dbReference>
<dbReference type="Ensembl" id="ENSPMGT00000001729.1">
    <property type="protein sequence ID" value="ENSPMGP00000001625.1"/>
    <property type="gene ID" value="ENSPMGG00000001453.1"/>
</dbReference>
<accession>A0A3B3ZAJ9</accession>
<evidence type="ECO:0000313" key="2">
    <source>
        <dbReference type="Ensembl" id="ENSPMGP00000001625.1"/>
    </source>
</evidence>
<protein>
    <recommendedName>
        <fullName evidence="1">A to I editase domain-containing protein</fullName>
    </recommendedName>
</protein>